<gene>
    <name evidence="1" type="ORF">JYA62_05315</name>
</gene>
<dbReference type="RefSeq" id="WP_206369215.1">
    <property type="nucleotide sequence ID" value="NZ_CAWPTM010000112.1"/>
</dbReference>
<dbReference type="EMBL" id="JAFHLB010000005">
    <property type="protein sequence ID" value="MBN3577085.1"/>
    <property type="molecule type" value="Genomic_DNA"/>
</dbReference>
<name>A0ABS2ZZC0_9VIBR</name>
<comment type="caution">
    <text evidence="1">The sequence shown here is derived from an EMBL/GenBank/DDBJ whole genome shotgun (WGS) entry which is preliminary data.</text>
</comment>
<evidence type="ECO:0000313" key="1">
    <source>
        <dbReference type="EMBL" id="MBN3577085.1"/>
    </source>
</evidence>
<reference evidence="1 2" key="1">
    <citation type="submission" date="2021-02" db="EMBL/GenBank/DDBJ databases">
        <title>Draft Genome Sequences of 5 Vibrio neptunius Strains Isolated From of Bivalve Hatcheries.</title>
        <authorList>
            <person name="Galvis F."/>
            <person name="Barja J.L."/>
            <person name="Lemos M.L."/>
            <person name="Balado M."/>
        </authorList>
    </citation>
    <scope>NUCLEOTIDE SEQUENCE [LARGE SCALE GENOMIC DNA]</scope>
    <source>
        <strain evidence="1 2">PP-145.98</strain>
    </source>
</reference>
<keyword evidence="2" id="KW-1185">Reference proteome</keyword>
<accession>A0ABS2ZZC0</accession>
<organism evidence="1 2">
    <name type="scientific">Vibrio neptunius</name>
    <dbReference type="NCBI Taxonomy" id="170651"/>
    <lineage>
        <taxon>Bacteria</taxon>
        <taxon>Pseudomonadati</taxon>
        <taxon>Pseudomonadota</taxon>
        <taxon>Gammaproteobacteria</taxon>
        <taxon>Vibrionales</taxon>
        <taxon>Vibrionaceae</taxon>
        <taxon>Vibrio</taxon>
    </lineage>
</organism>
<proteinExistence type="predicted"/>
<sequence>MFRNNHIHYQFKKGEVIATHLQTNKSVTKRCEALAHPRTLMGNFYEIDHCVKVMSKEVFSKSIFDKAPIAIVQLFGPSDGGYTNVELRAFREVMFGSGIRDVYFPDSTLLLSGVDMINRNYTCFED</sequence>
<dbReference type="Proteomes" id="UP000779070">
    <property type="component" value="Unassembled WGS sequence"/>
</dbReference>
<protein>
    <submittedName>
        <fullName evidence="1">Uncharacterized protein</fullName>
    </submittedName>
</protein>
<evidence type="ECO:0000313" key="2">
    <source>
        <dbReference type="Proteomes" id="UP000779070"/>
    </source>
</evidence>